<organism evidence="4 5">
    <name type="scientific">Congregibacter brevis</name>
    <dbReference type="NCBI Taxonomy" id="3081201"/>
    <lineage>
        <taxon>Bacteria</taxon>
        <taxon>Pseudomonadati</taxon>
        <taxon>Pseudomonadota</taxon>
        <taxon>Gammaproteobacteria</taxon>
        <taxon>Cellvibrionales</taxon>
        <taxon>Halieaceae</taxon>
        <taxon>Congregibacter</taxon>
    </lineage>
</organism>
<protein>
    <submittedName>
        <fullName evidence="4">SPOR domain-containing protein</fullName>
    </submittedName>
</protein>
<dbReference type="Proteomes" id="UP001626549">
    <property type="component" value="Chromosome"/>
</dbReference>
<dbReference type="InterPro" id="IPR007730">
    <property type="entry name" value="SPOR-like_dom"/>
</dbReference>
<evidence type="ECO:0000313" key="4">
    <source>
        <dbReference type="EMBL" id="WOJ97471.1"/>
    </source>
</evidence>
<keyword evidence="2" id="KW-0472">Membrane</keyword>
<feature type="compositionally biased region" description="Basic and acidic residues" evidence="1">
    <location>
        <begin position="48"/>
        <end position="63"/>
    </location>
</feature>
<feature type="domain" description="SPOR" evidence="3">
    <location>
        <begin position="490"/>
        <end position="557"/>
    </location>
</feature>
<evidence type="ECO:0000259" key="3">
    <source>
        <dbReference type="Pfam" id="PF05036"/>
    </source>
</evidence>
<evidence type="ECO:0000256" key="2">
    <source>
        <dbReference type="SAM" id="Phobius"/>
    </source>
</evidence>
<dbReference type="SUPFAM" id="SSF110997">
    <property type="entry name" value="Sporulation related repeat"/>
    <property type="match status" value="1"/>
</dbReference>
<feature type="compositionally biased region" description="Acidic residues" evidence="1">
    <location>
        <begin position="212"/>
        <end position="232"/>
    </location>
</feature>
<proteinExistence type="predicted"/>
<feature type="transmembrane region" description="Helical" evidence="2">
    <location>
        <begin position="349"/>
        <end position="370"/>
    </location>
</feature>
<keyword evidence="2" id="KW-0812">Transmembrane</keyword>
<dbReference type="EMBL" id="CP136865">
    <property type="protein sequence ID" value="WOJ97471.1"/>
    <property type="molecule type" value="Genomic_DNA"/>
</dbReference>
<name>A0ABZ0IHG3_9GAMM</name>
<evidence type="ECO:0000313" key="5">
    <source>
        <dbReference type="Proteomes" id="UP001626549"/>
    </source>
</evidence>
<feature type="region of interest" description="Disordered" evidence="1">
    <location>
        <begin position="1"/>
        <end position="147"/>
    </location>
</feature>
<feature type="compositionally biased region" description="Basic and acidic residues" evidence="1">
    <location>
        <begin position="95"/>
        <end position="110"/>
    </location>
</feature>
<evidence type="ECO:0000256" key="1">
    <source>
        <dbReference type="SAM" id="MobiDB-lite"/>
    </source>
</evidence>
<keyword evidence="2" id="KW-1133">Transmembrane helix</keyword>
<keyword evidence="5" id="KW-1185">Reference proteome</keyword>
<accession>A0ABZ0IHG3</accession>
<gene>
    <name evidence="4" type="ORF">R0137_02600</name>
</gene>
<dbReference type="RefSeq" id="WP_407328329.1">
    <property type="nucleotide sequence ID" value="NZ_CP136865.1"/>
</dbReference>
<feature type="region of interest" description="Disordered" evidence="1">
    <location>
        <begin position="389"/>
        <end position="408"/>
    </location>
</feature>
<feature type="region of interest" description="Disordered" evidence="1">
    <location>
        <begin position="159"/>
        <end position="232"/>
    </location>
</feature>
<dbReference type="InterPro" id="IPR036680">
    <property type="entry name" value="SPOR-like_sf"/>
</dbReference>
<dbReference type="Pfam" id="PF05036">
    <property type="entry name" value="SPOR"/>
    <property type="match status" value="1"/>
</dbReference>
<dbReference type="Gene3D" id="3.30.70.1070">
    <property type="entry name" value="Sporulation related repeat"/>
    <property type="match status" value="1"/>
</dbReference>
<reference evidence="4 5" key="1">
    <citation type="submission" date="2023-10" db="EMBL/GenBank/DDBJ databases">
        <title>Two novel species belonging to the OM43/NOR5 clade.</title>
        <authorList>
            <person name="Park M."/>
        </authorList>
    </citation>
    <scope>NUCLEOTIDE SEQUENCE [LARGE SCALE GENOMIC DNA]</scope>
    <source>
        <strain evidence="4 5">IMCC45268</strain>
    </source>
</reference>
<sequence>MAEEDEDREIGNSAGDDSPRRGGDSDDQQDDYPSMFVDRDDDNSSPFVDRDYGDDLPDSKDDCESADPGYAAFASELDDPLADWPSPDVPLEELPEVRQQKESAELRAEVPEPVAQAPLISDLPEPLETPSDEAFLSSSTEPVSGDVNGDMLFEAAAEEVANSNAPDVSDGDDLAPEEGFKNGLSGVEDYGVPDSVPGDEEPNVPEAPSVDEMAEEAPFYDEEPLEPEVPEVGDDEDYIEESLVGQKEAFSEEQEDFEEEFVDDFLNDLDPPEEEELPVVDAYEDDFDTSIGVGTTMAESSVEKAGPFDTAEDTSLNTTTMHADDEEAPVPAIPASGNVEEKEDRSLPLGMLAVVAVALLLLAVGGFGVMQQRSEMQAEIRDLQAKLATTVSPEEAETERERQRQMQLQNESLSTELEALTAENDALSQRLEELESLEAAKASAAAEKLAQEAAAKAAADRAAQLAAEQAAAKKSAASRSASSGNAVAPKGPWFVNFGSYADRGIAERWANKLTVESGSVVVQTATAAGKTLYRVRVIGLADQDSAERVATALERQYQLPRLWVGKN</sequence>